<keyword evidence="9" id="KW-0998">Cell outer membrane</keyword>
<evidence type="ECO:0000259" key="11">
    <source>
        <dbReference type="Pfam" id="PF00593"/>
    </source>
</evidence>
<evidence type="ECO:0000256" key="8">
    <source>
        <dbReference type="ARBA" id="ARBA00023136"/>
    </source>
</evidence>
<dbReference type="AlphaFoldDB" id="A0A8S8X9I1"/>
<dbReference type="GO" id="GO:0009279">
    <property type="term" value="C:cell outer membrane"/>
    <property type="evidence" value="ECO:0007669"/>
    <property type="project" value="UniProtKB-SubCell"/>
</dbReference>
<keyword evidence="8 10" id="KW-0472">Membrane</keyword>
<evidence type="ECO:0008006" key="15">
    <source>
        <dbReference type="Google" id="ProtNLM"/>
    </source>
</evidence>
<dbReference type="InterPro" id="IPR036942">
    <property type="entry name" value="Beta-barrel_TonB_sf"/>
</dbReference>
<evidence type="ECO:0000256" key="2">
    <source>
        <dbReference type="ARBA" id="ARBA00022448"/>
    </source>
</evidence>
<dbReference type="GO" id="GO:0044718">
    <property type="term" value="P:siderophore transmembrane transport"/>
    <property type="evidence" value="ECO:0007669"/>
    <property type="project" value="TreeGrafter"/>
</dbReference>
<evidence type="ECO:0000256" key="1">
    <source>
        <dbReference type="ARBA" id="ARBA00004571"/>
    </source>
</evidence>
<dbReference type="InterPro" id="IPR012910">
    <property type="entry name" value="Plug_dom"/>
</dbReference>
<dbReference type="PANTHER" id="PTHR30069:SF53">
    <property type="entry name" value="COLICIN I RECEPTOR-RELATED"/>
    <property type="match status" value="1"/>
</dbReference>
<gene>
    <name evidence="13" type="ORF">TMPK1_02140</name>
</gene>
<dbReference type="EMBL" id="BOPV01000001">
    <property type="protein sequence ID" value="GIL37977.1"/>
    <property type="molecule type" value="Genomic_DNA"/>
</dbReference>
<evidence type="ECO:0000313" key="14">
    <source>
        <dbReference type="Proteomes" id="UP000681075"/>
    </source>
</evidence>
<feature type="domain" description="TonB-dependent receptor-like beta-barrel" evidence="11">
    <location>
        <begin position="270"/>
        <end position="751"/>
    </location>
</feature>
<keyword evidence="3" id="KW-1134">Transmembrane beta strand</keyword>
<evidence type="ECO:0000256" key="3">
    <source>
        <dbReference type="ARBA" id="ARBA00022452"/>
    </source>
</evidence>
<reference evidence="13" key="1">
    <citation type="submission" date="2021-02" db="EMBL/GenBank/DDBJ databases">
        <title>Genome sequence of Rhodospirillales sp. strain TMPK1 isolated from soil.</title>
        <authorList>
            <person name="Nakai R."/>
            <person name="Kusada H."/>
            <person name="Tamaki H."/>
        </authorList>
    </citation>
    <scope>NUCLEOTIDE SEQUENCE</scope>
    <source>
        <strain evidence="13">TMPK1</strain>
    </source>
</reference>
<dbReference type="PANTHER" id="PTHR30069">
    <property type="entry name" value="TONB-DEPENDENT OUTER MEMBRANE RECEPTOR"/>
    <property type="match status" value="1"/>
</dbReference>
<dbReference type="RefSeq" id="WP_420240886.1">
    <property type="nucleotide sequence ID" value="NZ_BOPV01000001.1"/>
</dbReference>
<evidence type="ECO:0000256" key="7">
    <source>
        <dbReference type="ARBA" id="ARBA00023077"/>
    </source>
</evidence>
<comment type="subcellular location">
    <subcellularLocation>
        <location evidence="1">Cell outer membrane</location>
        <topology evidence="1">Multi-pass membrane protein</topology>
    </subcellularLocation>
</comment>
<comment type="caution">
    <text evidence="13">The sequence shown here is derived from an EMBL/GenBank/DDBJ whole genome shotgun (WGS) entry which is preliminary data.</text>
</comment>
<dbReference type="InterPro" id="IPR037066">
    <property type="entry name" value="Plug_dom_sf"/>
</dbReference>
<evidence type="ECO:0000256" key="10">
    <source>
        <dbReference type="RuleBase" id="RU003357"/>
    </source>
</evidence>
<evidence type="ECO:0000256" key="6">
    <source>
        <dbReference type="ARBA" id="ARBA00023065"/>
    </source>
</evidence>
<evidence type="ECO:0000256" key="9">
    <source>
        <dbReference type="ARBA" id="ARBA00023237"/>
    </source>
</evidence>
<keyword evidence="6" id="KW-0406">Ion transport</keyword>
<dbReference type="Proteomes" id="UP000681075">
    <property type="component" value="Unassembled WGS sequence"/>
</dbReference>
<dbReference type="GO" id="GO:0015344">
    <property type="term" value="F:siderophore uptake transmembrane transporter activity"/>
    <property type="evidence" value="ECO:0007669"/>
    <property type="project" value="TreeGrafter"/>
</dbReference>
<dbReference type="InterPro" id="IPR039426">
    <property type="entry name" value="TonB-dep_rcpt-like"/>
</dbReference>
<dbReference type="InterPro" id="IPR000531">
    <property type="entry name" value="Beta-barrel_TonB"/>
</dbReference>
<keyword evidence="4" id="KW-0812">Transmembrane</keyword>
<keyword evidence="2" id="KW-0813">Transport</keyword>
<dbReference type="Pfam" id="PF07715">
    <property type="entry name" value="Plug"/>
    <property type="match status" value="1"/>
</dbReference>
<evidence type="ECO:0000256" key="5">
    <source>
        <dbReference type="ARBA" id="ARBA00022729"/>
    </source>
</evidence>
<dbReference type="Pfam" id="PF00593">
    <property type="entry name" value="TonB_dep_Rec_b-barrel"/>
    <property type="match status" value="1"/>
</dbReference>
<proteinExistence type="inferred from homology"/>
<evidence type="ECO:0000313" key="13">
    <source>
        <dbReference type="EMBL" id="GIL37977.1"/>
    </source>
</evidence>
<name>A0A8S8X9I1_9PROT</name>
<dbReference type="Gene3D" id="2.170.130.10">
    <property type="entry name" value="TonB-dependent receptor, plug domain"/>
    <property type="match status" value="1"/>
</dbReference>
<sequence length="801" mass="86915">MKTFGNSDRIKLGCLLTVIAAGSVVPWNRAVAETSTDATGEAEVEEVIVTGLRGRAATIAPFQASLAATEPQTVITRKFIEESAPRIGDFSTVAIYAPSMAGAPANNGPGLSDGGKIVLRGFADGNYNITYDGIAWGDTNGPSHHGTAFFPSSTIGGVVIERGPGGAPDLGQANFGGSINLFSLPLEDAMSAKQTVTYGSWVTWQGTTTLQSGAIPQLNGAKLVANFQEYTSHGFLSNNFTNGHNQFIKGAVPLTERVTITALYTQNHNFYNKSDVGDASVAQMEQFGKRFSLGDDPKLQSYFGYNTVKKKTDFEYVRVNADLGAGFAVENTLYGYYYKNVSFSAQDNTAPASANLVTLTPGSTYPAPGKTYAATLQTPGIPGYEKRNQYQVAGDIVKGTKDFDFGRLTVGSLFERATTKRFIFDYDLASGRPDYREKAALFAGSSGTIVQTPLNIQYNEYSGWHQVQPFAQFEWKPIDRLTITPGVKYVSFDLYIHAPQLAIPSAIQPFFADQTYTRTLPFLTANYRLSDNWSTYAQYAKGFLVPKIGNLYVSNLQQTRVQPQLSTNYQLGTVWKDDAFVLDADIYYIDFKNKIQAFTDAVTGQSYDTNSGGAAYRGFEAEATYLLPAGFSVFGNYSLNQAKGKNDPSNPLYNGHQLTGAPRWTAAGGVRYGQTQLFNSDDELVLSFIDKWVGQQYVNNAKCPSAPNGVCVSPVSALTPVTGLIQSYGQADFSATYRLGRYSIEAQVLNLFNSQDVVAFKGSALLPGSQLPAQTSAQGGAKNAFQYQPDRNFQITLKAVF</sequence>
<keyword evidence="7 10" id="KW-0798">TonB box</keyword>
<keyword evidence="14" id="KW-1185">Reference proteome</keyword>
<organism evidence="13 14">
    <name type="scientific">Roseiterribacter gracilis</name>
    <dbReference type="NCBI Taxonomy" id="2812848"/>
    <lineage>
        <taxon>Bacteria</taxon>
        <taxon>Pseudomonadati</taxon>
        <taxon>Pseudomonadota</taxon>
        <taxon>Alphaproteobacteria</taxon>
        <taxon>Rhodospirillales</taxon>
        <taxon>Roseiterribacteraceae</taxon>
        <taxon>Roseiterribacter</taxon>
    </lineage>
</organism>
<feature type="domain" description="TonB-dependent receptor plug" evidence="12">
    <location>
        <begin position="69"/>
        <end position="177"/>
    </location>
</feature>
<accession>A0A8S8X9I1</accession>
<evidence type="ECO:0000259" key="12">
    <source>
        <dbReference type="Pfam" id="PF07715"/>
    </source>
</evidence>
<comment type="similarity">
    <text evidence="10">Belongs to the TonB-dependent receptor family.</text>
</comment>
<dbReference type="Gene3D" id="2.40.170.20">
    <property type="entry name" value="TonB-dependent receptor, beta-barrel domain"/>
    <property type="match status" value="1"/>
</dbReference>
<dbReference type="SUPFAM" id="SSF56935">
    <property type="entry name" value="Porins"/>
    <property type="match status" value="1"/>
</dbReference>
<keyword evidence="5" id="KW-0732">Signal</keyword>
<evidence type="ECO:0000256" key="4">
    <source>
        <dbReference type="ARBA" id="ARBA00022692"/>
    </source>
</evidence>
<protein>
    <recommendedName>
        <fullName evidence="15">TonB-dependent receptor</fullName>
    </recommendedName>
</protein>